<evidence type="ECO:0000313" key="1">
    <source>
        <dbReference type="EMBL" id="RUR01266.1"/>
    </source>
</evidence>
<dbReference type="OrthoDB" id="5181078at2"/>
<dbReference type="Gene3D" id="3.80.10.10">
    <property type="entry name" value="Ribonuclease Inhibitor"/>
    <property type="match status" value="1"/>
</dbReference>
<accession>A0A3S0VTT9</accession>
<dbReference type="SUPFAM" id="SSF52047">
    <property type="entry name" value="RNI-like"/>
    <property type="match status" value="1"/>
</dbReference>
<dbReference type="SUPFAM" id="SSF81901">
    <property type="entry name" value="HCP-like"/>
    <property type="match status" value="1"/>
</dbReference>
<gene>
    <name evidence="1" type="ORF">ELQ94_07070</name>
</gene>
<dbReference type="AlphaFoldDB" id="A0A3S0VTT9"/>
<keyword evidence="2" id="KW-1185">Reference proteome</keyword>
<name>A0A3S0VTT9_9MICO</name>
<sequence>MNTRLSEGFSEGPWRRWASASDIGAALHAVGSVLANNERNAEAHGVFLSAEDAGADCDLALGDSFVIRGDWAAALPRLRRVVGARSSQWEVAAFRLAQHAREVENRTDDEVVELASVAFEEVPFAVVFVGDLLRRRGETDRARALLESHLDTNDHVPFELGVHLYEVFGDVDGAKAAFLQAYERGDFRGAYNLGCLASDVDDDQIEAVEWFRRAADAGDSMARVELVRRGAAAREDDVDGQPAWVTSFYPVDLAPWILAESEPDSSRPPLFVVDDDKPFPTAGQLGAAGRAKLRIHLHPTKRGLDLTTFAAAIPDLQDLTIEKGARITGLAALLEARSLTDLNVRILGKEPLDLSALPSLRSASVTGANVLSVCRNPHVEWLGLGLPRASQLPVIEAPVRTLIMTAKHSAAVLERMVQPHLLESLTLYSARDLDLDVLRRFANLRKLELNWCNGVVNAAALADLTELRELELYRCRNVDDVRAVKAAQSRTSGGDDGGTVAGPFLLFEYGEDDEGLFDLSTGDGGWEGLAEGFADRVLSYNGYDMEKLVVAIAKDAGLWSRDVERDSEAEALHLIFRGRESPVAIAKAAWRILQDAEQLEKALRAARLVRK</sequence>
<dbReference type="InterPro" id="IPR011990">
    <property type="entry name" value="TPR-like_helical_dom_sf"/>
</dbReference>
<dbReference type="Gene3D" id="1.25.40.10">
    <property type="entry name" value="Tetratricopeptide repeat domain"/>
    <property type="match status" value="1"/>
</dbReference>
<comment type="caution">
    <text evidence="1">The sequence shown here is derived from an EMBL/GenBank/DDBJ whole genome shotgun (WGS) entry which is preliminary data.</text>
</comment>
<evidence type="ECO:0008006" key="3">
    <source>
        <dbReference type="Google" id="ProtNLM"/>
    </source>
</evidence>
<organism evidence="1 2">
    <name type="scientific">Labedella endophytica</name>
    <dbReference type="NCBI Taxonomy" id="1523160"/>
    <lineage>
        <taxon>Bacteria</taxon>
        <taxon>Bacillati</taxon>
        <taxon>Actinomycetota</taxon>
        <taxon>Actinomycetes</taxon>
        <taxon>Micrococcales</taxon>
        <taxon>Microbacteriaceae</taxon>
        <taxon>Labedella</taxon>
    </lineage>
</organism>
<reference evidence="1 2" key="1">
    <citation type="submission" date="2018-12" db="EMBL/GenBank/DDBJ databases">
        <authorList>
            <person name="Li F."/>
        </authorList>
    </citation>
    <scope>NUCLEOTIDE SEQUENCE [LARGE SCALE GENOMIC DNA]</scope>
    <source>
        <strain evidence="1 2">EGI 6500705</strain>
    </source>
</reference>
<dbReference type="Proteomes" id="UP000274909">
    <property type="component" value="Unassembled WGS sequence"/>
</dbReference>
<protein>
    <recommendedName>
        <fullName evidence="3">Sel1 repeat family protein</fullName>
    </recommendedName>
</protein>
<dbReference type="EMBL" id="RZGZ01000002">
    <property type="protein sequence ID" value="RUR01266.1"/>
    <property type="molecule type" value="Genomic_DNA"/>
</dbReference>
<dbReference type="InterPro" id="IPR032675">
    <property type="entry name" value="LRR_dom_sf"/>
</dbReference>
<proteinExistence type="predicted"/>
<evidence type="ECO:0000313" key="2">
    <source>
        <dbReference type="Proteomes" id="UP000274909"/>
    </source>
</evidence>